<evidence type="ECO:0000313" key="7">
    <source>
        <dbReference type="Proteomes" id="UP001211907"/>
    </source>
</evidence>
<dbReference type="EMBL" id="JADGJH010000416">
    <property type="protein sequence ID" value="KAJ3129585.1"/>
    <property type="molecule type" value="Genomic_DNA"/>
</dbReference>
<dbReference type="InterPro" id="IPR001828">
    <property type="entry name" value="ANF_lig-bd_rcpt"/>
</dbReference>
<sequence length="428" mass="47833">MSSNKRVNITIGYILNYCSIPDLVFNGSLVTNFTFLHLDSIDPNGNSGLSFFADVMFTYAIESVNNRTDILPDVHVNIARFTDCGPYNPLADLNYIGQSGGYASSKTSLDISEVYTDVIGILASEYSTTARGPGEILSQYKIPYCADSTSSLRFSNKDNYPYFWRTSIGIGTGKAIYLLLNAWKVRQAGLIFESNSDFSISYVNDVVDAFSHHDILIPSKIGIPSEYDELLVDYIYLDIVRTNARISGTEYVYILANLPLNNSGKFPHKLFRRNINNRTVLLEFDNGVIFFGSILPDPNSEESIAVANAINSAINPAISPSDLIGGNYAYDCAMMMLLGFDKLLKSLPFDAAENLGQRKLQNFMNFTLFKNLDYAGMTYNPLNLNEYGDAYMYVLNLIFIKNFLQHEVSQSIHIPSDSKSKWNNDNAE</sequence>
<evidence type="ECO:0000313" key="6">
    <source>
        <dbReference type="EMBL" id="KAJ3129585.1"/>
    </source>
</evidence>
<protein>
    <recommendedName>
        <fullName evidence="5">Receptor ligand binding region domain-containing protein</fullName>
    </recommendedName>
</protein>
<evidence type="ECO:0000256" key="3">
    <source>
        <dbReference type="ARBA" id="ARBA00022989"/>
    </source>
</evidence>
<dbReference type="GO" id="GO:0016020">
    <property type="term" value="C:membrane"/>
    <property type="evidence" value="ECO:0007669"/>
    <property type="project" value="UniProtKB-SubCell"/>
</dbReference>
<dbReference type="Gene3D" id="3.40.50.2300">
    <property type="match status" value="2"/>
</dbReference>
<keyword evidence="7" id="KW-1185">Reference proteome</keyword>
<keyword evidence="3" id="KW-1133">Transmembrane helix</keyword>
<accession>A0AAD5XFH6</accession>
<evidence type="ECO:0000256" key="4">
    <source>
        <dbReference type="ARBA" id="ARBA00023136"/>
    </source>
</evidence>
<dbReference type="SUPFAM" id="SSF53822">
    <property type="entry name" value="Periplasmic binding protein-like I"/>
    <property type="match status" value="1"/>
</dbReference>
<name>A0AAD5XFH6_9FUNG</name>
<feature type="domain" description="Receptor ligand binding region" evidence="5">
    <location>
        <begin position="57"/>
        <end position="232"/>
    </location>
</feature>
<evidence type="ECO:0000256" key="1">
    <source>
        <dbReference type="ARBA" id="ARBA00004370"/>
    </source>
</evidence>
<proteinExistence type="predicted"/>
<gene>
    <name evidence="6" type="ORF">HK100_008517</name>
</gene>
<dbReference type="Pfam" id="PF01094">
    <property type="entry name" value="ANF_receptor"/>
    <property type="match status" value="1"/>
</dbReference>
<evidence type="ECO:0000256" key="2">
    <source>
        <dbReference type="ARBA" id="ARBA00022692"/>
    </source>
</evidence>
<comment type="caution">
    <text evidence="6">The sequence shown here is derived from an EMBL/GenBank/DDBJ whole genome shotgun (WGS) entry which is preliminary data.</text>
</comment>
<comment type="subcellular location">
    <subcellularLocation>
        <location evidence="1">Membrane</location>
    </subcellularLocation>
</comment>
<keyword evidence="4" id="KW-0472">Membrane</keyword>
<keyword evidence="2" id="KW-0812">Transmembrane</keyword>
<dbReference type="InterPro" id="IPR028082">
    <property type="entry name" value="Peripla_BP_I"/>
</dbReference>
<evidence type="ECO:0000259" key="5">
    <source>
        <dbReference type="Pfam" id="PF01094"/>
    </source>
</evidence>
<organism evidence="6 7">
    <name type="scientific">Physocladia obscura</name>
    <dbReference type="NCBI Taxonomy" id="109957"/>
    <lineage>
        <taxon>Eukaryota</taxon>
        <taxon>Fungi</taxon>
        <taxon>Fungi incertae sedis</taxon>
        <taxon>Chytridiomycota</taxon>
        <taxon>Chytridiomycota incertae sedis</taxon>
        <taxon>Chytridiomycetes</taxon>
        <taxon>Chytridiales</taxon>
        <taxon>Chytriomycetaceae</taxon>
        <taxon>Physocladia</taxon>
    </lineage>
</organism>
<dbReference type="Proteomes" id="UP001211907">
    <property type="component" value="Unassembled WGS sequence"/>
</dbReference>
<reference evidence="6" key="1">
    <citation type="submission" date="2020-05" db="EMBL/GenBank/DDBJ databases">
        <title>Phylogenomic resolution of chytrid fungi.</title>
        <authorList>
            <person name="Stajich J.E."/>
            <person name="Amses K."/>
            <person name="Simmons R."/>
            <person name="Seto K."/>
            <person name="Myers J."/>
            <person name="Bonds A."/>
            <person name="Quandt C.A."/>
            <person name="Barry K."/>
            <person name="Liu P."/>
            <person name="Grigoriev I."/>
            <person name="Longcore J.E."/>
            <person name="James T.Y."/>
        </authorList>
    </citation>
    <scope>NUCLEOTIDE SEQUENCE</scope>
    <source>
        <strain evidence="6">JEL0513</strain>
    </source>
</reference>
<dbReference type="AlphaFoldDB" id="A0AAD5XFH6"/>